<dbReference type="EMBL" id="JARAWP010000001">
    <property type="protein sequence ID" value="MDX3016794.1"/>
    <property type="molecule type" value="Genomic_DNA"/>
</dbReference>
<dbReference type="AlphaFoldDB" id="A0AAP6EJ77"/>
<dbReference type="GeneID" id="69809629"/>
<dbReference type="Proteomes" id="UP001282288">
    <property type="component" value="Unassembled WGS sequence"/>
</dbReference>
<evidence type="ECO:0000313" key="2">
    <source>
        <dbReference type="EMBL" id="MDX2964235.1"/>
    </source>
</evidence>
<dbReference type="EMBL" id="JARAWC010000028">
    <property type="protein sequence ID" value="MDX2964235.1"/>
    <property type="molecule type" value="Genomic_DNA"/>
</dbReference>
<evidence type="ECO:0000256" key="1">
    <source>
        <dbReference type="SAM" id="MobiDB-lite"/>
    </source>
</evidence>
<comment type="caution">
    <text evidence="2">The sequence shown here is derived from an EMBL/GenBank/DDBJ whole genome shotgun (WGS) entry which is preliminary data.</text>
</comment>
<reference evidence="2 4" key="1">
    <citation type="journal article" date="2023" name="Microb. Genom.">
        <title>Mesoterricola silvestris gen. nov., sp. nov., Mesoterricola sediminis sp. nov., Geothrix oryzae sp. nov., Geothrix edaphica sp. nov., Geothrix rubra sp. nov., and Geothrix limicola sp. nov., six novel members of Acidobacteriota isolated from soils.</title>
        <authorList>
            <person name="Weisberg A.J."/>
            <person name="Pearce E."/>
            <person name="Kramer C.G."/>
            <person name="Chang J.H."/>
            <person name="Clarke C.R."/>
        </authorList>
    </citation>
    <scope>NUCLEOTIDE SEQUENCE</scope>
    <source>
        <strain evidence="3 4">NB05-1H</strain>
        <strain evidence="2">NRRL_B-16521</strain>
    </source>
</reference>
<name>A0AAP6EJ77_9ACTN</name>
<proteinExistence type="predicted"/>
<gene>
    <name evidence="2" type="ORF">PV399_31625</name>
    <name evidence="3" type="ORF">PV666_02710</name>
</gene>
<accession>A0AAP6EJ77</accession>
<keyword evidence="4" id="KW-1185">Reference proteome</keyword>
<dbReference type="Proteomes" id="UP001272987">
    <property type="component" value="Unassembled WGS sequence"/>
</dbReference>
<feature type="compositionally biased region" description="Low complexity" evidence="1">
    <location>
        <begin position="28"/>
        <end position="52"/>
    </location>
</feature>
<sequence>MASVGLRGVGLVVGVVLMAGCSSGGGDSSSPSPEPSTASTTTAAPSPSASTPLAGSWLGSAGGQAVVLMVEGGKATLYATGGTVCNGTAGEEAGMRMIHLTCLTGNKDRTTGMVDSVDAEKLVVTWTGSVGKETYTKADGSVLPSGVPTGGLG</sequence>
<dbReference type="RefSeq" id="WP_223786340.1">
    <property type="nucleotide sequence ID" value="NZ_BCML01000005.1"/>
</dbReference>
<evidence type="ECO:0000313" key="4">
    <source>
        <dbReference type="Proteomes" id="UP001272987"/>
    </source>
</evidence>
<feature type="region of interest" description="Disordered" evidence="1">
    <location>
        <begin position="23"/>
        <end position="52"/>
    </location>
</feature>
<protein>
    <recommendedName>
        <fullName evidence="6">Lipoprotein</fullName>
    </recommendedName>
</protein>
<evidence type="ECO:0000313" key="3">
    <source>
        <dbReference type="EMBL" id="MDX3016794.1"/>
    </source>
</evidence>
<organism evidence="2 5">
    <name type="scientific">Streptomyces acidiscabies</name>
    <dbReference type="NCBI Taxonomy" id="42234"/>
    <lineage>
        <taxon>Bacteria</taxon>
        <taxon>Bacillati</taxon>
        <taxon>Actinomycetota</taxon>
        <taxon>Actinomycetes</taxon>
        <taxon>Kitasatosporales</taxon>
        <taxon>Streptomycetaceae</taxon>
        <taxon>Streptomyces</taxon>
    </lineage>
</organism>
<evidence type="ECO:0000313" key="5">
    <source>
        <dbReference type="Proteomes" id="UP001282288"/>
    </source>
</evidence>
<dbReference type="PROSITE" id="PS51257">
    <property type="entry name" value="PROKAR_LIPOPROTEIN"/>
    <property type="match status" value="1"/>
</dbReference>
<evidence type="ECO:0008006" key="6">
    <source>
        <dbReference type="Google" id="ProtNLM"/>
    </source>
</evidence>